<dbReference type="Proteomes" id="UP000016660">
    <property type="component" value="Unassembled WGS sequence"/>
</dbReference>
<evidence type="ECO:0000313" key="1">
    <source>
        <dbReference type="EMBL" id="ERJ80768.1"/>
    </source>
</evidence>
<name>A0ABN0NV81_9BACT</name>
<organism evidence="1 2">
    <name type="scientific">Prevotella disiens JCM 6334 = ATCC 29426</name>
    <dbReference type="NCBI Taxonomy" id="1235811"/>
    <lineage>
        <taxon>Bacteria</taxon>
        <taxon>Pseudomonadati</taxon>
        <taxon>Bacteroidota</taxon>
        <taxon>Bacteroidia</taxon>
        <taxon>Bacteroidales</taxon>
        <taxon>Prevotellaceae</taxon>
        <taxon>Prevotella</taxon>
    </lineage>
</organism>
<reference evidence="1 2" key="1">
    <citation type="submission" date="2013-06" db="EMBL/GenBank/DDBJ databases">
        <authorList>
            <person name="Weinstock G."/>
            <person name="Sodergren E."/>
            <person name="Lobos E.A."/>
            <person name="Fulton L."/>
            <person name="Fulton R."/>
            <person name="Courtney L."/>
            <person name="Fronick C."/>
            <person name="O'Laughlin M."/>
            <person name="Godfrey J."/>
            <person name="Wilson R.M."/>
            <person name="Miner T."/>
            <person name="Farmer C."/>
            <person name="Delehaunty K."/>
            <person name="Cordes M."/>
            <person name="Minx P."/>
            <person name="Tomlinson C."/>
            <person name="Chen J."/>
            <person name="Wollam A."/>
            <person name="Pepin K.H."/>
            <person name="Bhonagiri V."/>
            <person name="Zhang X."/>
            <person name="Warren W."/>
            <person name="Mitreva M."/>
            <person name="Mardis E.R."/>
            <person name="Wilson R.K."/>
        </authorList>
    </citation>
    <scope>NUCLEOTIDE SEQUENCE [LARGE SCALE GENOMIC DNA]</scope>
    <source>
        <strain evidence="1 2">ATCC 29426</strain>
    </source>
</reference>
<sequence length="56" mass="6900">MQKNIILHQTTSNTLNHRYLQSFSKNIFYNYKVFRLFKIEGWEISPILLNFVFKFK</sequence>
<comment type="caution">
    <text evidence="1">The sequence shown here is derived from an EMBL/GenBank/DDBJ whole genome shotgun (WGS) entry which is preliminary data.</text>
</comment>
<dbReference type="EMBL" id="AWUY01000015">
    <property type="protein sequence ID" value="ERJ80768.1"/>
    <property type="molecule type" value="Genomic_DNA"/>
</dbReference>
<gene>
    <name evidence="1" type="ORF">HMPREF0653_00263</name>
</gene>
<proteinExistence type="predicted"/>
<protein>
    <submittedName>
        <fullName evidence="1">Uncharacterized protein</fullName>
    </submittedName>
</protein>
<keyword evidence="2" id="KW-1185">Reference proteome</keyword>
<evidence type="ECO:0000313" key="2">
    <source>
        <dbReference type="Proteomes" id="UP000016660"/>
    </source>
</evidence>
<accession>A0ABN0NV81</accession>